<evidence type="ECO:0000256" key="1">
    <source>
        <dbReference type="SAM" id="MobiDB-lite"/>
    </source>
</evidence>
<reference evidence="2 3" key="1">
    <citation type="submission" date="2016-11" db="EMBL/GenBank/DDBJ databases">
        <title>The macronuclear genome of Stentor coeruleus: a giant cell with tiny introns.</title>
        <authorList>
            <person name="Slabodnick M."/>
            <person name="Ruby J.G."/>
            <person name="Reiff S.B."/>
            <person name="Swart E.C."/>
            <person name="Gosai S."/>
            <person name="Prabakaran S."/>
            <person name="Witkowska E."/>
            <person name="Larue G.E."/>
            <person name="Fisher S."/>
            <person name="Freeman R.M."/>
            <person name="Gunawardena J."/>
            <person name="Chu W."/>
            <person name="Stover N.A."/>
            <person name="Gregory B.D."/>
            <person name="Nowacki M."/>
            <person name="Derisi J."/>
            <person name="Roy S.W."/>
            <person name="Marshall W.F."/>
            <person name="Sood P."/>
        </authorList>
    </citation>
    <scope>NUCLEOTIDE SEQUENCE [LARGE SCALE GENOMIC DNA]</scope>
    <source>
        <strain evidence="2">WM001</strain>
    </source>
</reference>
<sequence length="220" mass="25170">MRHNYPYAGIKPSVLILNDDMKNNPTKFLEKLQENPKSLEDNVKSDNEDKIFKEQKLEKNDKNSPRVKDLSPNQVIDLYCRYKRNISRNKYEDGLDAYPPLQQKTKEQISRCRNCKGDSGHMCCSKGNLIALAKKTSISTHSYRNLTPNRPSLLTNNSIKKDSGLVVEGKDKNPNDEVGKGQNRNASSLLTKRLSEAARKMDRKAFIKNKHLDKESCKVM</sequence>
<gene>
    <name evidence="2" type="ORF">SteCoe_37482</name>
</gene>
<feature type="compositionally biased region" description="Basic and acidic residues" evidence="1">
    <location>
        <begin position="164"/>
        <end position="179"/>
    </location>
</feature>
<dbReference type="AlphaFoldDB" id="A0A1R2AMX2"/>
<dbReference type="EMBL" id="MPUH01001905">
    <property type="protein sequence ID" value="OMJ65878.1"/>
    <property type="molecule type" value="Genomic_DNA"/>
</dbReference>
<name>A0A1R2AMX2_9CILI</name>
<evidence type="ECO:0000313" key="3">
    <source>
        <dbReference type="Proteomes" id="UP000187209"/>
    </source>
</evidence>
<protein>
    <submittedName>
        <fullName evidence="2">Uncharacterized protein</fullName>
    </submittedName>
</protein>
<dbReference type="Proteomes" id="UP000187209">
    <property type="component" value="Unassembled WGS sequence"/>
</dbReference>
<accession>A0A1R2AMX2</accession>
<keyword evidence="3" id="KW-1185">Reference proteome</keyword>
<comment type="caution">
    <text evidence="2">The sequence shown here is derived from an EMBL/GenBank/DDBJ whole genome shotgun (WGS) entry which is preliminary data.</text>
</comment>
<evidence type="ECO:0000313" key="2">
    <source>
        <dbReference type="EMBL" id="OMJ65878.1"/>
    </source>
</evidence>
<organism evidence="2 3">
    <name type="scientific">Stentor coeruleus</name>
    <dbReference type="NCBI Taxonomy" id="5963"/>
    <lineage>
        <taxon>Eukaryota</taxon>
        <taxon>Sar</taxon>
        <taxon>Alveolata</taxon>
        <taxon>Ciliophora</taxon>
        <taxon>Postciliodesmatophora</taxon>
        <taxon>Heterotrichea</taxon>
        <taxon>Heterotrichida</taxon>
        <taxon>Stentoridae</taxon>
        <taxon>Stentor</taxon>
    </lineage>
</organism>
<feature type="region of interest" description="Disordered" evidence="1">
    <location>
        <begin position="164"/>
        <end position="188"/>
    </location>
</feature>
<proteinExistence type="predicted"/>